<evidence type="ECO:0000313" key="2">
    <source>
        <dbReference type="EMBL" id="CAF1445698.1"/>
    </source>
</evidence>
<sequence>MITFYEVKFKTNNWSESYNSALRRRGQQNHLSIWLFIQLLIFEETAVRMKHFHTLNGKINAVNKSVRDGVLHINQKIIEINKQLTDNEIRLDDSLIALSALFGLKLDGDYNSYDELVQAALNDDAYQKYFPGIASEVLLEQLKNFVQDPTNRPEKDGIANGILFKKENGRQIDSTRRYYLVKEKNLNEFNLYVKITKGRNLGLYRVYNYEQEVEKLMQFGFNELKYNGQLPIVADYTSFALDKKFYVSRERCEFISRLLHSTIVATRNCLKIDYDVTKLRARKQTRKRPLATVAATTITSTASSSCADGYIPTTPAKTLSTTTKTISYGNKRRKNKDILTATTRSAPVQDRLRVRTKEHAVATSPSSPLPQLAIATKPMQPKTVVSVAKKRGRVFEHEENDENGGDTPPMLDTTTSTNGKAMKAKNRGTTNKRMKK</sequence>
<evidence type="ECO:0000256" key="1">
    <source>
        <dbReference type="SAM" id="MobiDB-lite"/>
    </source>
</evidence>
<feature type="region of interest" description="Disordered" evidence="1">
    <location>
        <begin position="393"/>
        <end position="436"/>
    </location>
</feature>
<evidence type="ECO:0000313" key="3">
    <source>
        <dbReference type="Proteomes" id="UP000663834"/>
    </source>
</evidence>
<feature type="compositionally biased region" description="Basic residues" evidence="1">
    <location>
        <begin position="422"/>
        <end position="436"/>
    </location>
</feature>
<organism evidence="2 3">
    <name type="scientific">Rotaria magnacalcarata</name>
    <dbReference type="NCBI Taxonomy" id="392030"/>
    <lineage>
        <taxon>Eukaryota</taxon>
        <taxon>Metazoa</taxon>
        <taxon>Spiralia</taxon>
        <taxon>Gnathifera</taxon>
        <taxon>Rotifera</taxon>
        <taxon>Eurotatoria</taxon>
        <taxon>Bdelloidea</taxon>
        <taxon>Philodinida</taxon>
        <taxon>Philodinidae</taxon>
        <taxon>Rotaria</taxon>
    </lineage>
</organism>
<dbReference type="Proteomes" id="UP000663834">
    <property type="component" value="Unassembled WGS sequence"/>
</dbReference>
<dbReference type="AlphaFoldDB" id="A0A815P8G8"/>
<gene>
    <name evidence="2" type="ORF">KQP761_LOCUS11734</name>
</gene>
<dbReference type="EMBL" id="CAJNOW010005282">
    <property type="protein sequence ID" value="CAF1445698.1"/>
    <property type="molecule type" value="Genomic_DNA"/>
</dbReference>
<dbReference type="OrthoDB" id="10063353at2759"/>
<comment type="caution">
    <text evidence="2">The sequence shown here is derived from an EMBL/GenBank/DDBJ whole genome shotgun (WGS) entry which is preliminary data.</text>
</comment>
<reference evidence="2" key="1">
    <citation type="submission" date="2021-02" db="EMBL/GenBank/DDBJ databases">
        <authorList>
            <person name="Nowell W R."/>
        </authorList>
    </citation>
    <scope>NUCLEOTIDE SEQUENCE</scope>
</reference>
<proteinExistence type="predicted"/>
<protein>
    <submittedName>
        <fullName evidence="2">Uncharacterized protein</fullName>
    </submittedName>
</protein>
<name>A0A815P8G8_9BILA</name>
<accession>A0A815P8G8</accession>